<dbReference type="Proteomes" id="UP000677054">
    <property type="component" value="Unassembled WGS sequence"/>
</dbReference>
<dbReference type="EMBL" id="LR901775">
    <property type="protein sequence ID" value="CAD7249370.1"/>
    <property type="molecule type" value="Genomic_DNA"/>
</dbReference>
<reference evidence="1" key="1">
    <citation type="submission" date="2020-11" db="EMBL/GenBank/DDBJ databases">
        <authorList>
            <person name="Tran Van P."/>
        </authorList>
    </citation>
    <scope>NUCLEOTIDE SEQUENCE</scope>
</reference>
<feature type="non-terminal residue" evidence="1">
    <location>
        <position position="1"/>
    </location>
</feature>
<dbReference type="AlphaFoldDB" id="A0A7R9A8G0"/>
<dbReference type="SUPFAM" id="SSF57196">
    <property type="entry name" value="EGF/Laminin"/>
    <property type="match status" value="1"/>
</dbReference>
<proteinExistence type="predicted"/>
<organism evidence="1">
    <name type="scientific">Darwinula stevensoni</name>
    <dbReference type="NCBI Taxonomy" id="69355"/>
    <lineage>
        <taxon>Eukaryota</taxon>
        <taxon>Metazoa</taxon>
        <taxon>Ecdysozoa</taxon>
        <taxon>Arthropoda</taxon>
        <taxon>Crustacea</taxon>
        <taxon>Oligostraca</taxon>
        <taxon>Ostracoda</taxon>
        <taxon>Podocopa</taxon>
        <taxon>Podocopida</taxon>
        <taxon>Darwinulocopina</taxon>
        <taxon>Darwinuloidea</taxon>
        <taxon>Darwinulidae</taxon>
        <taxon>Darwinula</taxon>
    </lineage>
</organism>
<gene>
    <name evidence="1" type="ORF">DSTB1V02_LOCUS9168</name>
</gene>
<dbReference type="EMBL" id="CAJPEV010002258">
    <property type="protein sequence ID" value="CAG0896299.1"/>
    <property type="molecule type" value="Genomic_DNA"/>
</dbReference>
<name>A0A7R9A8G0_9CRUS</name>
<keyword evidence="2" id="KW-1185">Reference proteome</keyword>
<sequence>VKTGRKCTNDEECGINSNCDAGNGEVAAGNDCDETSHCVTHSKCMENEEGRTCTCFQGFVADDITVMDTPADTITDWEVQSWGYETAWRNVSPLNSQLELNAQVQQQRASRIHPAKEMGMFPHALASRDL</sequence>
<accession>A0A7R9A8G0</accession>
<evidence type="ECO:0008006" key="3">
    <source>
        <dbReference type="Google" id="ProtNLM"/>
    </source>
</evidence>
<evidence type="ECO:0000313" key="2">
    <source>
        <dbReference type="Proteomes" id="UP000677054"/>
    </source>
</evidence>
<protein>
    <recommendedName>
        <fullName evidence="3">EGF-like domain-containing protein</fullName>
    </recommendedName>
</protein>
<evidence type="ECO:0000313" key="1">
    <source>
        <dbReference type="EMBL" id="CAD7249370.1"/>
    </source>
</evidence>